<accession>A0A0M6WAW9</accession>
<dbReference type="AlphaFoldDB" id="A0A0M6WAW9"/>
<dbReference type="RefSeq" id="WP_021924232.1">
    <property type="nucleotide sequence ID" value="NZ_CVRS01000016.1"/>
</dbReference>
<dbReference type="Proteomes" id="UP000049828">
    <property type="component" value="Unassembled WGS sequence"/>
</dbReference>
<dbReference type="InterPro" id="IPR051259">
    <property type="entry name" value="rRNA_Methyltransferase"/>
</dbReference>
<sequence length="283" mass="31229">MKKSDRTQDTGNIIEIADLTLPELQVYTSLNEAQLLHYFEPEPGIFIAESPKVIERALDFGCEPISLLMEQKDLDTSGKNIVKQCQNTPVYTAKLEVLEQITGYKLARGMLCAMHRPAMPSAEEVCKKARRIAVLENVVNPTNVGAIFRSAAALNMDAVLLTSACSDPLYRRAIRVSMGTVFQVPWTYIENKNVSWPQGGMDLLHEYGFKTVAMALRNDSVRIDDEKLHAEEKLAIILGTEGDGLAAETMADCDYTVKIPMSHGVDSLNVAAASAVAFWEFGK</sequence>
<evidence type="ECO:0000259" key="3">
    <source>
        <dbReference type="Pfam" id="PF00588"/>
    </source>
</evidence>
<evidence type="ECO:0000313" key="4">
    <source>
        <dbReference type="EMBL" id="CRL32726.1"/>
    </source>
</evidence>
<dbReference type="GO" id="GO:0032259">
    <property type="term" value="P:methylation"/>
    <property type="evidence" value="ECO:0007669"/>
    <property type="project" value="UniProtKB-KW"/>
</dbReference>
<dbReference type="Pfam" id="PF00588">
    <property type="entry name" value="SpoU_methylase"/>
    <property type="match status" value="1"/>
</dbReference>
<gene>
    <name evidence="4" type="ORF">RIL183_00351</name>
</gene>
<feature type="domain" description="tRNA/rRNA methyltransferase SpoU type" evidence="3">
    <location>
        <begin position="132"/>
        <end position="278"/>
    </location>
</feature>
<dbReference type="Gene3D" id="3.40.1280.10">
    <property type="match status" value="1"/>
</dbReference>
<evidence type="ECO:0000256" key="1">
    <source>
        <dbReference type="ARBA" id="ARBA00022603"/>
    </source>
</evidence>
<keyword evidence="2" id="KW-0808">Transferase</keyword>
<dbReference type="STRING" id="360807.ERS852392_00420"/>
<dbReference type="SUPFAM" id="SSF55315">
    <property type="entry name" value="L30e-like"/>
    <property type="match status" value="1"/>
</dbReference>
<keyword evidence="1" id="KW-0489">Methyltransferase</keyword>
<dbReference type="InterPro" id="IPR001537">
    <property type="entry name" value="SpoU_MeTrfase"/>
</dbReference>
<dbReference type="SUPFAM" id="SSF75217">
    <property type="entry name" value="alpha/beta knot"/>
    <property type="match status" value="1"/>
</dbReference>
<dbReference type="PANTHER" id="PTHR43191:SF12">
    <property type="entry name" value="RRNA METHYLASE"/>
    <property type="match status" value="1"/>
</dbReference>
<evidence type="ECO:0000313" key="5">
    <source>
        <dbReference type="Proteomes" id="UP000049828"/>
    </source>
</evidence>
<reference evidence="5" key="1">
    <citation type="submission" date="2015-05" db="EMBL/GenBank/DDBJ databases">
        <authorList>
            <consortium name="Pathogen Informatics"/>
        </authorList>
    </citation>
    <scope>NUCLEOTIDE SEQUENCE [LARGE SCALE GENOMIC DNA]</scope>
    <source>
        <strain evidence="5">L1-83</strain>
    </source>
</reference>
<dbReference type="InterPro" id="IPR029026">
    <property type="entry name" value="tRNA_m1G_MTases_N"/>
</dbReference>
<keyword evidence="5" id="KW-1185">Reference proteome</keyword>
<dbReference type="GO" id="GO:0008173">
    <property type="term" value="F:RNA methyltransferase activity"/>
    <property type="evidence" value="ECO:0007669"/>
    <property type="project" value="InterPro"/>
</dbReference>
<dbReference type="OrthoDB" id="9794400at2"/>
<dbReference type="InterPro" id="IPR029028">
    <property type="entry name" value="Alpha/beta_knot_MTases"/>
</dbReference>
<dbReference type="EMBL" id="CVRS01000016">
    <property type="protein sequence ID" value="CRL32726.1"/>
    <property type="molecule type" value="Genomic_DNA"/>
</dbReference>
<name>A0A0M6WAW9_9FIRM</name>
<dbReference type="PANTHER" id="PTHR43191">
    <property type="entry name" value="RRNA METHYLTRANSFERASE 3"/>
    <property type="match status" value="1"/>
</dbReference>
<dbReference type="Gene3D" id="3.30.1330.30">
    <property type="match status" value="1"/>
</dbReference>
<dbReference type="GO" id="GO:0006396">
    <property type="term" value="P:RNA processing"/>
    <property type="evidence" value="ECO:0007669"/>
    <property type="project" value="InterPro"/>
</dbReference>
<organism evidence="4 5">
    <name type="scientific">Roseburia inulinivorans</name>
    <dbReference type="NCBI Taxonomy" id="360807"/>
    <lineage>
        <taxon>Bacteria</taxon>
        <taxon>Bacillati</taxon>
        <taxon>Bacillota</taxon>
        <taxon>Clostridia</taxon>
        <taxon>Lachnospirales</taxon>
        <taxon>Lachnospiraceae</taxon>
        <taxon>Roseburia</taxon>
    </lineage>
</organism>
<dbReference type="GO" id="GO:0003723">
    <property type="term" value="F:RNA binding"/>
    <property type="evidence" value="ECO:0007669"/>
    <property type="project" value="InterPro"/>
</dbReference>
<proteinExistence type="predicted"/>
<protein>
    <recommendedName>
        <fullName evidence="3">tRNA/rRNA methyltransferase SpoU type domain-containing protein</fullName>
    </recommendedName>
</protein>
<dbReference type="InterPro" id="IPR029064">
    <property type="entry name" value="Ribosomal_eL30-like_sf"/>
</dbReference>
<evidence type="ECO:0000256" key="2">
    <source>
        <dbReference type="ARBA" id="ARBA00022679"/>
    </source>
</evidence>
<dbReference type="CDD" id="cd18095">
    <property type="entry name" value="SpoU-like_rRNA-MTase"/>
    <property type="match status" value="1"/>
</dbReference>